<dbReference type="Proteomes" id="UP001165740">
    <property type="component" value="Chromosome 1"/>
</dbReference>
<dbReference type="GeneID" id="106072333"/>
<organism evidence="2 3">
    <name type="scientific">Biomphalaria glabrata</name>
    <name type="common">Bloodfluke planorb</name>
    <name type="synonym">Freshwater snail</name>
    <dbReference type="NCBI Taxonomy" id="6526"/>
    <lineage>
        <taxon>Eukaryota</taxon>
        <taxon>Metazoa</taxon>
        <taxon>Spiralia</taxon>
        <taxon>Lophotrochozoa</taxon>
        <taxon>Mollusca</taxon>
        <taxon>Gastropoda</taxon>
        <taxon>Heterobranchia</taxon>
        <taxon>Euthyneura</taxon>
        <taxon>Panpulmonata</taxon>
        <taxon>Hygrophila</taxon>
        <taxon>Lymnaeoidea</taxon>
        <taxon>Planorbidae</taxon>
        <taxon>Biomphalaria</taxon>
    </lineage>
</organism>
<dbReference type="OrthoDB" id="6150474at2759"/>
<feature type="signal peptide" evidence="1">
    <location>
        <begin position="1"/>
        <end position="28"/>
    </location>
</feature>
<dbReference type="AlphaFoldDB" id="A0A9W2YHS4"/>
<evidence type="ECO:0000313" key="3">
    <source>
        <dbReference type="RefSeq" id="XP_055862262.1"/>
    </source>
</evidence>
<keyword evidence="2" id="KW-1185">Reference proteome</keyword>
<reference evidence="3" key="1">
    <citation type="submission" date="2025-08" db="UniProtKB">
        <authorList>
            <consortium name="RefSeq"/>
        </authorList>
    </citation>
    <scope>IDENTIFICATION</scope>
</reference>
<dbReference type="RefSeq" id="XP_055862262.1">
    <property type="nucleotide sequence ID" value="XM_056006287.1"/>
</dbReference>
<evidence type="ECO:0000256" key="1">
    <source>
        <dbReference type="SAM" id="SignalP"/>
    </source>
</evidence>
<sequence>MANQILAKASSIMAVLACVLIFVTFVQSQGLSQDEDECGGCWSEMEDVLTTASDYLKGDFYRHRDHVTEHERPRASRRLSYSVFRRSLDSNSVECDSCWIVLERLRTYIQNSRDKDVSNLGHLVKKAMLNNGWV</sequence>
<evidence type="ECO:0000313" key="2">
    <source>
        <dbReference type="Proteomes" id="UP001165740"/>
    </source>
</evidence>
<keyword evidence="1" id="KW-0732">Signal</keyword>
<name>A0A9W2YHS4_BIOGL</name>
<protein>
    <submittedName>
        <fullName evidence="3">Uncharacterized protein LOC106072333</fullName>
    </submittedName>
</protein>
<proteinExistence type="predicted"/>
<gene>
    <name evidence="3" type="primary">LOC106072333</name>
</gene>
<feature type="chain" id="PRO_5040952622" evidence="1">
    <location>
        <begin position="29"/>
        <end position="134"/>
    </location>
</feature>
<accession>A0A9W2YHS4</accession>